<dbReference type="RefSeq" id="WP_012177193.1">
    <property type="nucleotide sequence ID" value="NC_009952.1"/>
</dbReference>
<dbReference type="AlphaFoldDB" id="A8LNV3"/>
<dbReference type="PROSITE" id="PS50109">
    <property type="entry name" value="HIS_KIN"/>
    <property type="match status" value="1"/>
</dbReference>
<organism evidence="7 8">
    <name type="scientific">Dinoroseobacter shibae (strain DSM 16493 / NCIMB 14021 / DFL 12)</name>
    <dbReference type="NCBI Taxonomy" id="398580"/>
    <lineage>
        <taxon>Bacteria</taxon>
        <taxon>Pseudomonadati</taxon>
        <taxon>Pseudomonadota</taxon>
        <taxon>Alphaproteobacteria</taxon>
        <taxon>Rhodobacterales</taxon>
        <taxon>Roseobacteraceae</taxon>
        <taxon>Dinoroseobacter</taxon>
    </lineage>
</organism>
<dbReference type="OrthoDB" id="9795133at2"/>
<keyword evidence="5" id="KW-1133">Transmembrane helix</keyword>
<feature type="coiled-coil region" evidence="4">
    <location>
        <begin position="49"/>
        <end position="76"/>
    </location>
</feature>
<dbReference type="HOGENOM" id="CLU_000445_89_1_5"/>
<evidence type="ECO:0000259" key="6">
    <source>
        <dbReference type="PROSITE" id="PS50109"/>
    </source>
</evidence>
<dbReference type="EMBL" id="CP000830">
    <property type="protein sequence ID" value="ABV92261.1"/>
    <property type="molecule type" value="Genomic_DNA"/>
</dbReference>
<dbReference type="GO" id="GO:0000155">
    <property type="term" value="F:phosphorelay sensor kinase activity"/>
    <property type="evidence" value="ECO:0007669"/>
    <property type="project" value="InterPro"/>
</dbReference>
<reference evidence="8" key="1">
    <citation type="journal article" date="2010" name="ISME J.">
        <title>The complete genome sequence of the algal symbiont Dinoroseobacter shibae: a hitchhiker's guide to life in the sea.</title>
        <authorList>
            <person name="Wagner-Dobler I."/>
            <person name="Ballhausen B."/>
            <person name="Berger M."/>
            <person name="Brinkhoff T."/>
            <person name="Buchholz I."/>
            <person name="Bunk B."/>
            <person name="Cypionka H."/>
            <person name="Daniel R."/>
            <person name="Drepper T."/>
            <person name="Gerdts G."/>
            <person name="Hahnke S."/>
            <person name="Han C."/>
            <person name="Jahn D."/>
            <person name="Kalhoefer D."/>
            <person name="Kiss H."/>
            <person name="Klenk H.P."/>
            <person name="Kyrpides N."/>
            <person name="Liebl W."/>
            <person name="Liesegang H."/>
            <person name="Meincke L."/>
            <person name="Pati A."/>
            <person name="Petersen J."/>
            <person name="Piekarski T."/>
            <person name="Pommerenke C."/>
            <person name="Pradella S."/>
            <person name="Pukall R."/>
            <person name="Rabus R."/>
            <person name="Stackebrandt E."/>
            <person name="Thole S."/>
            <person name="Thompson L."/>
            <person name="Tielen P."/>
            <person name="Tomasch J."/>
            <person name="von Jan M."/>
            <person name="Wanphrut N."/>
            <person name="Wichels A."/>
            <person name="Zech H."/>
            <person name="Simon M."/>
        </authorList>
    </citation>
    <scope>NUCLEOTIDE SEQUENCE [LARGE SCALE GENOMIC DNA]</scope>
    <source>
        <strain evidence="8">DSM 16493 / NCIMB 14021 / DFL 12</strain>
    </source>
</reference>
<dbReference type="CDD" id="cd00082">
    <property type="entry name" value="HisKA"/>
    <property type="match status" value="1"/>
</dbReference>
<evidence type="ECO:0000313" key="7">
    <source>
        <dbReference type="EMBL" id="ABV92261.1"/>
    </source>
</evidence>
<sequence length="299" mass="32611">MQRFDLDQDRLPPGAEILFYDPGVWEEYWAAILLAFPIILLQSSTIIGLGVLEKRRRRAAAELAQQRAEVARLSRVSQLGELSGAIAHELKQPLTSILMNAESGRALLRQSPPDLREIAEILEDIANDDRRAAGVIDNLRKLLGEGAPDFQPVELNDVVRATLRLIRSELIARSVRTDLKLCEAALIATGNAEQLQQVLLNLIFNATDGMADQPRKTRRISIETTLRTDGMREVSVTDTGPGLPEAVRDAAFQPFVTTKAHGMGLGLSISRTIAEAHGGQLHVDGAASKTRAILALPAP</sequence>
<accession>A8LNV3</accession>
<evidence type="ECO:0000313" key="8">
    <source>
        <dbReference type="Proteomes" id="UP000006833"/>
    </source>
</evidence>
<keyword evidence="7" id="KW-0418">Kinase</keyword>
<dbReference type="PRINTS" id="PR00344">
    <property type="entry name" value="BCTRLSENSOR"/>
</dbReference>
<keyword evidence="7" id="KW-0808">Transferase</keyword>
<dbReference type="InterPro" id="IPR003661">
    <property type="entry name" value="HisK_dim/P_dom"/>
</dbReference>
<dbReference type="Pfam" id="PF02518">
    <property type="entry name" value="HATPase_c"/>
    <property type="match status" value="1"/>
</dbReference>
<comment type="catalytic activity">
    <reaction evidence="1">
        <text>ATP + protein L-histidine = ADP + protein N-phospho-L-histidine.</text>
        <dbReference type="EC" id="2.7.13.3"/>
    </reaction>
</comment>
<evidence type="ECO:0000256" key="1">
    <source>
        <dbReference type="ARBA" id="ARBA00000085"/>
    </source>
</evidence>
<feature type="domain" description="Histidine kinase" evidence="6">
    <location>
        <begin position="85"/>
        <end position="299"/>
    </location>
</feature>
<dbReference type="KEGG" id="dsh:Dshi_0515"/>
<dbReference type="Gene3D" id="1.10.287.130">
    <property type="match status" value="1"/>
</dbReference>
<dbReference type="InterPro" id="IPR036097">
    <property type="entry name" value="HisK_dim/P_sf"/>
</dbReference>
<evidence type="ECO:0000256" key="4">
    <source>
        <dbReference type="SAM" id="Coils"/>
    </source>
</evidence>
<evidence type="ECO:0000256" key="5">
    <source>
        <dbReference type="SAM" id="Phobius"/>
    </source>
</evidence>
<dbReference type="eggNOG" id="COG4191">
    <property type="taxonomic scope" value="Bacteria"/>
</dbReference>
<dbReference type="STRING" id="398580.Dshi_0515"/>
<keyword evidence="4" id="KW-0175">Coiled coil</keyword>
<dbReference type="InterPro" id="IPR003594">
    <property type="entry name" value="HATPase_dom"/>
</dbReference>
<dbReference type="PANTHER" id="PTHR43065:SF42">
    <property type="entry name" value="TWO-COMPONENT SENSOR PPRA"/>
    <property type="match status" value="1"/>
</dbReference>
<protein>
    <recommendedName>
        <fullName evidence="2">histidine kinase</fullName>
        <ecNumber evidence="2">2.7.13.3</ecNumber>
    </recommendedName>
</protein>
<keyword evidence="5" id="KW-0472">Membrane</keyword>
<name>A8LNV3_DINSH</name>
<feature type="transmembrane region" description="Helical" evidence="5">
    <location>
        <begin position="28"/>
        <end position="52"/>
    </location>
</feature>
<dbReference type="Pfam" id="PF00512">
    <property type="entry name" value="HisKA"/>
    <property type="match status" value="1"/>
</dbReference>
<dbReference type="SUPFAM" id="SSF47384">
    <property type="entry name" value="Homodimeric domain of signal transducing histidine kinase"/>
    <property type="match status" value="1"/>
</dbReference>
<evidence type="ECO:0000256" key="3">
    <source>
        <dbReference type="ARBA" id="ARBA00022553"/>
    </source>
</evidence>
<dbReference type="EC" id="2.7.13.3" evidence="2"/>
<dbReference type="InterPro" id="IPR004358">
    <property type="entry name" value="Sig_transdc_His_kin-like_C"/>
</dbReference>
<proteinExistence type="predicted"/>
<dbReference type="SMART" id="SM00388">
    <property type="entry name" value="HisKA"/>
    <property type="match status" value="1"/>
</dbReference>
<evidence type="ECO:0000256" key="2">
    <source>
        <dbReference type="ARBA" id="ARBA00012438"/>
    </source>
</evidence>
<keyword evidence="5" id="KW-0812">Transmembrane</keyword>
<dbReference type="InterPro" id="IPR005467">
    <property type="entry name" value="His_kinase_dom"/>
</dbReference>
<dbReference type="SMART" id="SM00387">
    <property type="entry name" value="HATPase_c"/>
    <property type="match status" value="1"/>
</dbReference>
<dbReference type="Gene3D" id="3.30.565.10">
    <property type="entry name" value="Histidine kinase-like ATPase, C-terminal domain"/>
    <property type="match status" value="1"/>
</dbReference>
<dbReference type="SUPFAM" id="SSF55874">
    <property type="entry name" value="ATPase domain of HSP90 chaperone/DNA topoisomerase II/histidine kinase"/>
    <property type="match status" value="1"/>
</dbReference>
<dbReference type="Proteomes" id="UP000006833">
    <property type="component" value="Chromosome"/>
</dbReference>
<gene>
    <name evidence="7" type="ordered locus">Dshi_0515</name>
</gene>
<keyword evidence="3" id="KW-0597">Phosphoprotein</keyword>
<dbReference type="InterPro" id="IPR036890">
    <property type="entry name" value="HATPase_C_sf"/>
</dbReference>
<dbReference type="PANTHER" id="PTHR43065">
    <property type="entry name" value="SENSOR HISTIDINE KINASE"/>
    <property type="match status" value="1"/>
</dbReference>
<keyword evidence="8" id="KW-1185">Reference proteome</keyword>